<sequence>MSIEKPFAPACERNQQVIAEVLAMVVEDRALTVMEMGSGTGQHAVYFAEKMPHLTWCPTDLANNHKGIRQWLADAALPNIAQPVRYEVGKDDWPELDADLVFTANTLHIMSVDLVQHWIRDLGQHLKTGALVMIYGPFKYQGRYTAESNATFDQWLKAEDHRRGIRDFEQLDEWMIQQGLKLVVDISMPANNQILLYERT</sequence>
<evidence type="ECO:0000313" key="2">
    <source>
        <dbReference type="Proteomes" id="UP001595533"/>
    </source>
</evidence>
<dbReference type="PANTHER" id="PTHR20974">
    <property type="entry name" value="UPF0585 PROTEIN CG18661"/>
    <property type="match status" value="1"/>
</dbReference>
<dbReference type="EMBL" id="JBHRTS010000008">
    <property type="protein sequence ID" value="MFC3195516.1"/>
    <property type="molecule type" value="Genomic_DNA"/>
</dbReference>
<dbReference type="Pfam" id="PF06080">
    <property type="entry name" value="DUF938"/>
    <property type="match status" value="1"/>
</dbReference>
<comment type="caution">
    <text evidence="1">The sequence shown here is derived from an EMBL/GenBank/DDBJ whole genome shotgun (WGS) entry which is preliminary data.</text>
</comment>
<dbReference type="Gene3D" id="3.40.50.150">
    <property type="entry name" value="Vaccinia Virus protein VP39"/>
    <property type="match status" value="1"/>
</dbReference>
<gene>
    <name evidence="1" type="ORF">ACFODZ_14775</name>
</gene>
<dbReference type="PANTHER" id="PTHR20974:SF0">
    <property type="entry name" value="UPF0585 PROTEIN CG18661"/>
    <property type="match status" value="1"/>
</dbReference>
<dbReference type="SUPFAM" id="SSF53335">
    <property type="entry name" value="S-adenosyl-L-methionine-dependent methyltransferases"/>
    <property type="match status" value="1"/>
</dbReference>
<reference evidence="2" key="1">
    <citation type="journal article" date="2019" name="Int. J. Syst. Evol. Microbiol.">
        <title>The Global Catalogue of Microorganisms (GCM) 10K type strain sequencing project: providing services to taxonomists for standard genome sequencing and annotation.</title>
        <authorList>
            <consortium name="The Broad Institute Genomics Platform"/>
            <consortium name="The Broad Institute Genome Sequencing Center for Infectious Disease"/>
            <person name="Wu L."/>
            <person name="Ma J."/>
        </authorList>
    </citation>
    <scope>NUCLEOTIDE SEQUENCE [LARGE SCALE GENOMIC DNA]</scope>
    <source>
        <strain evidence="2">KCTC 42953</strain>
    </source>
</reference>
<dbReference type="InterPro" id="IPR029063">
    <property type="entry name" value="SAM-dependent_MTases_sf"/>
</dbReference>
<name>A0ABV7JHG1_9GAMM</name>
<dbReference type="RefSeq" id="WP_077412894.1">
    <property type="nucleotide sequence ID" value="NZ_JBHRTS010000008.1"/>
</dbReference>
<dbReference type="InterPro" id="IPR010342">
    <property type="entry name" value="DUF938"/>
</dbReference>
<organism evidence="1 2">
    <name type="scientific">Marinicella sediminis</name>
    <dbReference type="NCBI Taxonomy" id="1792834"/>
    <lineage>
        <taxon>Bacteria</taxon>
        <taxon>Pseudomonadati</taxon>
        <taxon>Pseudomonadota</taxon>
        <taxon>Gammaproteobacteria</taxon>
        <taxon>Lysobacterales</taxon>
        <taxon>Marinicellaceae</taxon>
        <taxon>Marinicella</taxon>
    </lineage>
</organism>
<proteinExistence type="predicted"/>
<protein>
    <submittedName>
        <fullName evidence="1">DUF938 domain-containing protein</fullName>
    </submittedName>
</protein>
<keyword evidence="2" id="KW-1185">Reference proteome</keyword>
<dbReference type="Proteomes" id="UP001595533">
    <property type="component" value="Unassembled WGS sequence"/>
</dbReference>
<accession>A0ABV7JHG1</accession>
<evidence type="ECO:0000313" key="1">
    <source>
        <dbReference type="EMBL" id="MFC3195516.1"/>
    </source>
</evidence>